<reference evidence="7" key="1">
    <citation type="submission" date="2020-01" db="EMBL/GenBank/DDBJ databases">
        <title>Identification and distribution of gene clusters putatively required for synthesis of sphingolipid metabolism inhibitors in phylogenetically diverse species of the filamentous fungus Fusarium.</title>
        <authorList>
            <person name="Kim H.-S."/>
            <person name="Busman M."/>
            <person name="Brown D.W."/>
            <person name="Divon H."/>
            <person name="Uhlig S."/>
            <person name="Proctor R.H."/>
        </authorList>
    </citation>
    <scope>NUCLEOTIDE SEQUENCE</scope>
    <source>
        <strain evidence="7">NRRL 53441</strain>
    </source>
</reference>
<feature type="active site" evidence="3">
    <location>
        <position position="62"/>
    </location>
</feature>
<gene>
    <name evidence="7" type="ORF">F53441_8317</name>
</gene>
<comment type="similarity">
    <text evidence="1 4">Belongs to the peptidase A1 family.</text>
</comment>
<dbReference type="Pfam" id="PF00026">
    <property type="entry name" value="Asp"/>
    <property type="match status" value="1"/>
</dbReference>
<evidence type="ECO:0000313" key="8">
    <source>
        <dbReference type="Proteomes" id="UP000605986"/>
    </source>
</evidence>
<dbReference type="AlphaFoldDB" id="A0A8H4KES3"/>
<dbReference type="PROSITE" id="PS51767">
    <property type="entry name" value="PEPTIDASE_A1"/>
    <property type="match status" value="1"/>
</dbReference>
<dbReference type="EMBL" id="JAADJG010000349">
    <property type="protein sequence ID" value="KAF4448283.1"/>
    <property type="molecule type" value="Genomic_DNA"/>
</dbReference>
<accession>A0A8H4KES3</accession>
<dbReference type="PROSITE" id="PS00141">
    <property type="entry name" value="ASP_PROTEASE"/>
    <property type="match status" value="1"/>
</dbReference>
<dbReference type="PANTHER" id="PTHR47966:SF51">
    <property type="entry name" value="BETA-SITE APP-CLEAVING ENZYME, ISOFORM A-RELATED"/>
    <property type="match status" value="1"/>
</dbReference>
<dbReference type="Proteomes" id="UP000605986">
    <property type="component" value="Unassembled WGS sequence"/>
</dbReference>
<keyword evidence="4" id="KW-0378">Hydrolase</keyword>
<comment type="caution">
    <text evidence="7">The sequence shown here is derived from an EMBL/GenBank/DDBJ whole genome shotgun (WGS) entry which is preliminary data.</text>
</comment>
<keyword evidence="2 4" id="KW-0064">Aspartyl protease</keyword>
<keyword evidence="5" id="KW-0732">Signal</keyword>
<dbReference type="GO" id="GO:0006508">
    <property type="term" value="P:proteolysis"/>
    <property type="evidence" value="ECO:0007669"/>
    <property type="project" value="UniProtKB-KW"/>
</dbReference>
<keyword evidence="4" id="KW-0645">Protease</keyword>
<dbReference type="CDD" id="cd05471">
    <property type="entry name" value="pepsin_like"/>
    <property type="match status" value="1"/>
</dbReference>
<dbReference type="InterPro" id="IPR034164">
    <property type="entry name" value="Pepsin-like_dom"/>
</dbReference>
<feature type="domain" description="Peptidase A1" evidence="6">
    <location>
        <begin position="44"/>
        <end position="393"/>
    </location>
</feature>
<dbReference type="PANTHER" id="PTHR47966">
    <property type="entry name" value="BETA-SITE APP-CLEAVING ENZYME, ISOFORM A-RELATED"/>
    <property type="match status" value="1"/>
</dbReference>
<evidence type="ECO:0000313" key="7">
    <source>
        <dbReference type="EMBL" id="KAF4448283.1"/>
    </source>
</evidence>
<evidence type="ECO:0000256" key="2">
    <source>
        <dbReference type="ARBA" id="ARBA00022750"/>
    </source>
</evidence>
<evidence type="ECO:0000256" key="4">
    <source>
        <dbReference type="RuleBase" id="RU000454"/>
    </source>
</evidence>
<dbReference type="GO" id="GO:0004190">
    <property type="term" value="F:aspartic-type endopeptidase activity"/>
    <property type="evidence" value="ECO:0007669"/>
    <property type="project" value="UniProtKB-KW"/>
</dbReference>
<feature type="signal peptide" evidence="5">
    <location>
        <begin position="1"/>
        <end position="15"/>
    </location>
</feature>
<dbReference type="PRINTS" id="PR00792">
    <property type="entry name" value="PEPSIN"/>
</dbReference>
<sequence>MKFITALAAISAASAEPLTIKLQARAQKTNIKLDNWWNFTDYQWYGKVSVGTPPQEFNVIFDTGSSDLVLTKKGCPTCGDHATFDAEKSSTYSDKPGYKFTAGYDTGGDAQQYAEPVTIKGKIVTDVVTIGGLKAENQTFFVGEGWPEKVGKDPLGPNVDGIFGIGPPGESNFGTQINKTFTSTFWNLVEAGKLDPVVSFALNSGKDSSPGEITLGGVDSSKYEGELTKVKFNKEFVAVGKSWFIENPANYANNKSIKSSNSSLPTVALLDTGTAYIQTPDFQTAKNMYATISPEIKPLDKLGVWGAPCDVVKKLEPELTFTIGSGDKLVNLTMPKDAFNLGEHPAHPGKCQTVILNAPKPVTDLANLWIIGGPVLKGYYTVWDGKNLELGVGKLKATETSTEKPTNTPGASSAPRVKPYWALIAVIFALLYM</sequence>
<proteinExistence type="inferred from homology"/>
<dbReference type="InterPro" id="IPR001461">
    <property type="entry name" value="Aspartic_peptidase_A1"/>
</dbReference>
<dbReference type="Gene3D" id="2.40.70.10">
    <property type="entry name" value="Acid Proteases"/>
    <property type="match status" value="2"/>
</dbReference>
<evidence type="ECO:0000256" key="1">
    <source>
        <dbReference type="ARBA" id="ARBA00007447"/>
    </source>
</evidence>
<dbReference type="OrthoDB" id="771136at2759"/>
<evidence type="ECO:0000256" key="5">
    <source>
        <dbReference type="SAM" id="SignalP"/>
    </source>
</evidence>
<feature type="chain" id="PRO_5034048655" evidence="5">
    <location>
        <begin position="16"/>
        <end position="433"/>
    </location>
</feature>
<dbReference type="InterPro" id="IPR021109">
    <property type="entry name" value="Peptidase_aspartic_dom_sf"/>
</dbReference>
<evidence type="ECO:0000259" key="6">
    <source>
        <dbReference type="PROSITE" id="PS51767"/>
    </source>
</evidence>
<protein>
    <submittedName>
        <fullName evidence="7">Pepsin B</fullName>
    </submittedName>
</protein>
<feature type="active site" evidence="3">
    <location>
        <position position="271"/>
    </location>
</feature>
<dbReference type="GO" id="GO:0000324">
    <property type="term" value="C:fungal-type vacuole"/>
    <property type="evidence" value="ECO:0007669"/>
    <property type="project" value="TreeGrafter"/>
</dbReference>
<keyword evidence="8" id="KW-1185">Reference proteome</keyword>
<dbReference type="InterPro" id="IPR033121">
    <property type="entry name" value="PEPTIDASE_A1"/>
</dbReference>
<dbReference type="SUPFAM" id="SSF50630">
    <property type="entry name" value="Acid proteases"/>
    <property type="match status" value="1"/>
</dbReference>
<name>A0A8H4KES3_9HYPO</name>
<organism evidence="7 8">
    <name type="scientific">Fusarium austroafricanum</name>
    <dbReference type="NCBI Taxonomy" id="2364996"/>
    <lineage>
        <taxon>Eukaryota</taxon>
        <taxon>Fungi</taxon>
        <taxon>Dikarya</taxon>
        <taxon>Ascomycota</taxon>
        <taxon>Pezizomycotina</taxon>
        <taxon>Sordariomycetes</taxon>
        <taxon>Hypocreomycetidae</taxon>
        <taxon>Hypocreales</taxon>
        <taxon>Nectriaceae</taxon>
        <taxon>Fusarium</taxon>
        <taxon>Fusarium concolor species complex</taxon>
    </lineage>
</organism>
<evidence type="ECO:0000256" key="3">
    <source>
        <dbReference type="PIRSR" id="PIRSR601461-1"/>
    </source>
</evidence>
<dbReference type="InterPro" id="IPR001969">
    <property type="entry name" value="Aspartic_peptidase_AS"/>
</dbReference>